<protein>
    <submittedName>
        <fullName evidence="2">Uncharacterized protein</fullName>
    </submittedName>
</protein>
<feature type="transmembrane region" description="Helical" evidence="1">
    <location>
        <begin position="21"/>
        <end position="39"/>
    </location>
</feature>
<gene>
    <name evidence="2" type="ORF">IHQ68_10400</name>
</gene>
<keyword evidence="1" id="KW-0812">Transmembrane</keyword>
<dbReference type="RefSeq" id="WP_309391463.1">
    <property type="nucleotide sequence ID" value="NZ_JADBEO010000019.1"/>
</dbReference>
<keyword evidence="1" id="KW-1133">Transmembrane helix</keyword>
<feature type="transmembrane region" description="Helical" evidence="1">
    <location>
        <begin position="70"/>
        <end position="87"/>
    </location>
</feature>
<evidence type="ECO:0000256" key="1">
    <source>
        <dbReference type="SAM" id="Phobius"/>
    </source>
</evidence>
<keyword evidence="3" id="KW-1185">Reference proteome</keyword>
<sequence length="112" mass="11922">MTVIPFKRPEQKKPLAQARRSFAEFAGAMALAGLVFFLLPMLWSGIPTQLLAVIHLLIAVVYFQQGPRIAAGIWIALTLATLVVVSAPSPVTYLLERGARALDATAVGAPPG</sequence>
<accession>A0ABU1DFX8</accession>
<organism evidence="2 3">
    <name type="scientific">Chelatococcus sambhunathii</name>
    <dbReference type="NCBI Taxonomy" id="363953"/>
    <lineage>
        <taxon>Bacteria</taxon>
        <taxon>Pseudomonadati</taxon>
        <taxon>Pseudomonadota</taxon>
        <taxon>Alphaproteobacteria</taxon>
        <taxon>Hyphomicrobiales</taxon>
        <taxon>Chelatococcaceae</taxon>
        <taxon>Chelatococcus</taxon>
    </lineage>
</organism>
<comment type="caution">
    <text evidence="2">The sequence shown here is derived from an EMBL/GenBank/DDBJ whole genome shotgun (WGS) entry which is preliminary data.</text>
</comment>
<dbReference type="EMBL" id="JADBEO010000019">
    <property type="protein sequence ID" value="MDR4307028.1"/>
    <property type="molecule type" value="Genomic_DNA"/>
</dbReference>
<proteinExistence type="predicted"/>
<dbReference type="Proteomes" id="UP001181622">
    <property type="component" value="Unassembled WGS sequence"/>
</dbReference>
<keyword evidence="1" id="KW-0472">Membrane</keyword>
<evidence type="ECO:0000313" key="3">
    <source>
        <dbReference type="Proteomes" id="UP001181622"/>
    </source>
</evidence>
<evidence type="ECO:0000313" key="2">
    <source>
        <dbReference type="EMBL" id="MDR4307028.1"/>
    </source>
</evidence>
<reference evidence="2" key="1">
    <citation type="submission" date="2020-10" db="EMBL/GenBank/DDBJ databases">
        <authorList>
            <person name="Abbas A."/>
            <person name="Razzaq R."/>
            <person name="Waqas M."/>
            <person name="Abbas N."/>
            <person name="Nielsen T.K."/>
            <person name="Hansen L.H."/>
            <person name="Hussain S."/>
            <person name="Shahid M."/>
        </authorList>
    </citation>
    <scope>NUCLEOTIDE SEQUENCE</scope>
    <source>
        <strain evidence="2">S14</strain>
    </source>
</reference>
<name>A0ABU1DFX8_9HYPH</name>